<dbReference type="InterPro" id="IPR029033">
    <property type="entry name" value="His_PPase_superfam"/>
</dbReference>
<organism evidence="1 2">
    <name type="scientific">Calidithermus terrae</name>
    <dbReference type="NCBI Taxonomy" id="1408545"/>
    <lineage>
        <taxon>Bacteria</taxon>
        <taxon>Thermotogati</taxon>
        <taxon>Deinococcota</taxon>
        <taxon>Deinococci</taxon>
        <taxon>Thermales</taxon>
        <taxon>Thermaceae</taxon>
        <taxon>Calidithermus</taxon>
    </lineage>
</organism>
<reference evidence="1 2" key="1">
    <citation type="submission" date="2018-08" db="EMBL/GenBank/DDBJ databases">
        <title>Meiothermus terrae DSM 26712 genome sequencing project.</title>
        <authorList>
            <person name="Da Costa M.S."/>
            <person name="Albuquerque L."/>
            <person name="Raposo P."/>
            <person name="Froufe H.J.C."/>
            <person name="Barroso C.S."/>
            <person name="Egas C."/>
        </authorList>
    </citation>
    <scope>NUCLEOTIDE SEQUENCE [LARGE SCALE GENOMIC DNA]</scope>
    <source>
        <strain evidence="1 2">DSM 26712</strain>
    </source>
</reference>
<comment type="caution">
    <text evidence="1">The sequence shown here is derived from an EMBL/GenBank/DDBJ whole genome shotgun (WGS) entry which is preliminary data.</text>
</comment>
<dbReference type="Gene3D" id="3.40.50.1240">
    <property type="entry name" value="Phosphoglycerate mutase-like"/>
    <property type="match status" value="1"/>
</dbReference>
<gene>
    <name evidence="1" type="ORF">Mterra_03945</name>
</gene>
<evidence type="ECO:0000313" key="1">
    <source>
        <dbReference type="EMBL" id="RIH75798.1"/>
    </source>
</evidence>
<dbReference type="EMBL" id="QXDL01000344">
    <property type="protein sequence ID" value="RIH75798.1"/>
    <property type="molecule type" value="Genomic_DNA"/>
</dbReference>
<dbReference type="RefSeq" id="WP_119316768.1">
    <property type="nucleotide sequence ID" value="NZ_QXDL01000344.1"/>
</dbReference>
<evidence type="ECO:0000313" key="2">
    <source>
        <dbReference type="Proteomes" id="UP000265715"/>
    </source>
</evidence>
<keyword evidence="2" id="KW-1185">Reference proteome</keyword>
<dbReference type="CDD" id="cd07067">
    <property type="entry name" value="HP_PGM_like"/>
    <property type="match status" value="1"/>
</dbReference>
<protein>
    <submittedName>
        <fullName evidence="1">Histidine phosphatase superfamily (Branch 1)</fullName>
    </submittedName>
</protein>
<proteinExistence type="predicted"/>
<dbReference type="AlphaFoldDB" id="A0A399DX27"/>
<dbReference type="OrthoDB" id="2237472at2"/>
<accession>A0A399DX27</accession>
<dbReference type="SUPFAM" id="SSF53254">
    <property type="entry name" value="Phosphoglycerate mutase-like"/>
    <property type="match status" value="1"/>
</dbReference>
<dbReference type="Proteomes" id="UP000265715">
    <property type="component" value="Unassembled WGS sequence"/>
</dbReference>
<dbReference type="InterPro" id="IPR013078">
    <property type="entry name" value="His_Pase_superF_clade-1"/>
</dbReference>
<name>A0A399DX27_9DEIN</name>
<sequence>MAPRLLLLLWLGSVALGQGLQGPELLGELRKGGYVIYFRHAETDQSQGPLELANKDRIPADYLDCSLQRNLDARGREQALAIGRAFRELGIPVGAVLSSPYCRCRDTAELAFGRSARSDVLLGVGVTEAEMRAKLPEFRRLLSTPPAPGTNTVLVAHLGPLNYLTDRAIELEQGEAAVIRPLGERGYGLVARLEPEGWARLAAR</sequence>
<dbReference type="Pfam" id="PF00300">
    <property type="entry name" value="His_Phos_1"/>
    <property type="match status" value="1"/>
</dbReference>